<reference evidence="3" key="1">
    <citation type="submission" date="2017-02" db="UniProtKB">
        <authorList>
            <consortium name="WormBaseParasite"/>
        </authorList>
    </citation>
    <scope>IDENTIFICATION</scope>
</reference>
<proteinExistence type="predicted"/>
<accession>A0A0M3KES7</accession>
<gene>
    <name evidence="1" type="ORF">ASIM_LOCUS18875</name>
</gene>
<dbReference type="WBParaSite" id="ASIM_0001948501-mRNA-1">
    <property type="protein sequence ID" value="ASIM_0001948501-mRNA-1"/>
    <property type="gene ID" value="ASIM_0001948501"/>
</dbReference>
<dbReference type="Proteomes" id="UP000267096">
    <property type="component" value="Unassembled WGS sequence"/>
</dbReference>
<evidence type="ECO:0000313" key="2">
    <source>
        <dbReference type="Proteomes" id="UP000267096"/>
    </source>
</evidence>
<evidence type="ECO:0000313" key="3">
    <source>
        <dbReference type="WBParaSite" id="ASIM_0001948501-mRNA-1"/>
    </source>
</evidence>
<dbReference type="EMBL" id="UYRR01036229">
    <property type="protein sequence ID" value="VDK66560.1"/>
    <property type="molecule type" value="Genomic_DNA"/>
</dbReference>
<keyword evidence="2" id="KW-1185">Reference proteome</keyword>
<name>A0A0M3KES7_ANISI</name>
<protein>
    <submittedName>
        <fullName evidence="3">DUF19 domain-containing protein</fullName>
    </submittedName>
</protein>
<dbReference type="AlphaFoldDB" id="A0A0M3KES7"/>
<sequence length="262" mass="29199">MEICKIPSPYGDVTADQVKCLNDQAQLDSCVRKYDARFCYSLVGTCASMMGAVYNGGAISKLPGNVLLCIQREDVIAVCRAKHGVAFCTKLGEACAELTKIPMPAFQQGQMVALPDGLAECISKGKCKVTVWNGPITVVQKECIQEERLKPNPKALCIQKYGAEFCRQLEVACYRVKNVQFQENMLCTVCEIPQVIEECIEKEDFMAMYYAKYGAERLKVWMHSCKITVITGPITVVQKECIEKRELISVVVFLLLLLLLLS</sequence>
<organism evidence="3">
    <name type="scientific">Anisakis simplex</name>
    <name type="common">Herring worm</name>
    <dbReference type="NCBI Taxonomy" id="6269"/>
    <lineage>
        <taxon>Eukaryota</taxon>
        <taxon>Metazoa</taxon>
        <taxon>Ecdysozoa</taxon>
        <taxon>Nematoda</taxon>
        <taxon>Chromadorea</taxon>
        <taxon>Rhabditida</taxon>
        <taxon>Spirurina</taxon>
        <taxon>Ascaridomorpha</taxon>
        <taxon>Ascaridoidea</taxon>
        <taxon>Anisakidae</taxon>
        <taxon>Anisakis</taxon>
        <taxon>Anisakis simplex complex</taxon>
    </lineage>
</organism>
<reference evidence="1 2" key="2">
    <citation type="submission" date="2018-11" db="EMBL/GenBank/DDBJ databases">
        <authorList>
            <consortium name="Pathogen Informatics"/>
        </authorList>
    </citation>
    <scope>NUCLEOTIDE SEQUENCE [LARGE SCALE GENOMIC DNA]</scope>
</reference>
<evidence type="ECO:0000313" key="1">
    <source>
        <dbReference type="EMBL" id="VDK66560.1"/>
    </source>
</evidence>